<accession>A0A5N6N0E1</accession>
<evidence type="ECO:0000313" key="2">
    <source>
        <dbReference type="Proteomes" id="UP000326396"/>
    </source>
</evidence>
<proteinExistence type="predicted"/>
<dbReference type="AlphaFoldDB" id="A0A5N6N0E1"/>
<evidence type="ECO:0000313" key="1">
    <source>
        <dbReference type="EMBL" id="KAD4179604.1"/>
    </source>
</evidence>
<name>A0A5N6N0E1_9ASTR</name>
<dbReference type="Proteomes" id="UP000326396">
    <property type="component" value="Linkage Group LG4"/>
</dbReference>
<reference evidence="1 2" key="1">
    <citation type="submission" date="2019-05" db="EMBL/GenBank/DDBJ databases">
        <title>Mikania micrantha, genome provides insights into the molecular mechanism of rapid growth.</title>
        <authorList>
            <person name="Liu B."/>
        </authorList>
    </citation>
    <scope>NUCLEOTIDE SEQUENCE [LARGE SCALE GENOMIC DNA]</scope>
    <source>
        <strain evidence="1">NLD-2019</strain>
        <tissue evidence="1">Leaf</tissue>
    </source>
</reference>
<protein>
    <submittedName>
        <fullName evidence="1">Uncharacterized protein</fullName>
    </submittedName>
</protein>
<gene>
    <name evidence="1" type="ORF">E3N88_28195</name>
</gene>
<organism evidence="1 2">
    <name type="scientific">Mikania micrantha</name>
    <name type="common">bitter vine</name>
    <dbReference type="NCBI Taxonomy" id="192012"/>
    <lineage>
        <taxon>Eukaryota</taxon>
        <taxon>Viridiplantae</taxon>
        <taxon>Streptophyta</taxon>
        <taxon>Embryophyta</taxon>
        <taxon>Tracheophyta</taxon>
        <taxon>Spermatophyta</taxon>
        <taxon>Magnoliopsida</taxon>
        <taxon>eudicotyledons</taxon>
        <taxon>Gunneridae</taxon>
        <taxon>Pentapetalae</taxon>
        <taxon>asterids</taxon>
        <taxon>campanulids</taxon>
        <taxon>Asterales</taxon>
        <taxon>Asteraceae</taxon>
        <taxon>Asteroideae</taxon>
        <taxon>Heliantheae alliance</taxon>
        <taxon>Eupatorieae</taxon>
        <taxon>Mikania</taxon>
    </lineage>
</organism>
<sequence length="81" mass="9186">MTPAEDGEGWWGVEYRRRWRAGRLFYFPMKVWGGGVLPCCGQIPEPFPESVDFGQGFELLQAANIINTTTSSTDNRQFPSQ</sequence>
<dbReference type="EMBL" id="SZYD01000014">
    <property type="protein sequence ID" value="KAD4179604.1"/>
    <property type="molecule type" value="Genomic_DNA"/>
</dbReference>
<keyword evidence="2" id="KW-1185">Reference proteome</keyword>
<comment type="caution">
    <text evidence="1">The sequence shown here is derived from an EMBL/GenBank/DDBJ whole genome shotgun (WGS) entry which is preliminary data.</text>
</comment>